<gene>
    <name evidence="10" type="ORF">A2531_06135</name>
</gene>
<evidence type="ECO:0000259" key="9">
    <source>
        <dbReference type="PROSITE" id="PS51747"/>
    </source>
</evidence>
<proteinExistence type="inferred from homology"/>
<comment type="cofactor">
    <cofactor evidence="1 8">
        <name>Zn(2+)</name>
        <dbReference type="ChEBI" id="CHEBI:29105"/>
    </cofactor>
</comment>
<dbReference type="InterPro" id="IPR015517">
    <property type="entry name" value="dCMP_deaminase-rel"/>
</dbReference>
<dbReference type="Pfam" id="PF00383">
    <property type="entry name" value="dCMP_cyt_deam_1"/>
    <property type="match status" value="1"/>
</dbReference>
<dbReference type="PROSITE" id="PS00903">
    <property type="entry name" value="CYT_DCMP_DEAMINASES_1"/>
    <property type="match status" value="1"/>
</dbReference>
<organism evidence="10 11">
    <name type="scientific">Candidatus Falkowbacteria bacterium RIFOXYD2_FULL_34_120</name>
    <dbReference type="NCBI Taxonomy" id="1798007"/>
    <lineage>
        <taxon>Bacteria</taxon>
        <taxon>Candidatus Falkowiibacteriota</taxon>
    </lineage>
</organism>
<accession>A0A1F5TSG3</accession>
<dbReference type="CDD" id="cd01286">
    <property type="entry name" value="deoxycytidylate_deaminase"/>
    <property type="match status" value="1"/>
</dbReference>
<keyword evidence="4" id="KW-0545">Nucleotide biosynthesis</keyword>
<reference evidence="10 11" key="1">
    <citation type="journal article" date="2016" name="Nat. Commun.">
        <title>Thousands of microbial genomes shed light on interconnected biogeochemical processes in an aquifer system.</title>
        <authorList>
            <person name="Anantharaman K."/>
            <person name="Brown C.T."/>
            <person name="Hug L.A."/>
            <person name="Sharon I."/>
            <person name="Castelle C.J."/>
            <person name="Probst A.J."/>
            <person name="Thomas B.C."/>
            <person name="Singh A."/>
            <person name="Wilkins M.J."/>
            <person name="Karaoz U."/>
            <person name="Brodie E.L."/>
            <person name="Williams K.H."/>
            <person name="Hubbard S.S."/>
            <person name="Banfield J.F."/>
        </authorList>
    </citation>
    <scope>NUCLEOTIDE SEQUENCE [LARGE SCALE GENOMIC DNA]</scope>
</reference>
<dbReference type="EMBL" id="MFGO01000006">
    <property type="protein sequence ID" value="OGF41714.1"/>
    <property type="molecule type" value="Genomic_DNA"/>
</dbReference>
<evidence type="ECO:0000256" key="8">
    <source>
        <dbReference type="PIRSR" id="PIRSR006019-2"/>
    </source>
</evidence>
<evidence type="ECO:0000256" key="1">
    <source>
        <dbReference type="ARBA" id="ARBA00001947"/>
    </source>
</evidence>
<dbReference type="SUPFAM" id="SSF53927">
    <property type="entry name" value="Cytidine deaminase-like"/>
    <property type="match status" value="1"/>
</dbReference>
<keyword evidence="5" id="KW-0378">Hydrolase</keyword>
<dbReference type="InterPro" id="IPR016473">
    <property type="entry name" value="dCMP_deaminase"/>
</dbReference>
<evidence type="ECO:0000256" key="4">
    <source>
        <dbReference type="ARBA" id="ARBA00022727"/>
    </source>
</evidence>
<dbReference type="InterPro" id="IPR016193">
    <property type="entry name" value="Cytidine_deaminase-like"/>
</dbReference>
<dbReference type="PANTHER" id="PTHR11086:SF18">
    <property type="entry name" value="DEOXYCYTIDYLATE DEAMINASE"/>
    <property type="match status" value="1"/>
</dbReference>
<sequence length="162" mass="18515">MKHDKRLGYFSWDDTFMNMAIVIAQRSKDPNTQNGACVVNNNNLIIGVGYNGFPRGCHDDDLPWEREGDFCNNKYAYVVHAEENALLNANSDTNGSKIYCTLFPCNECTKVIIQKGVKEVIYDSDKYHDSDICQASRKMLDMAGIKYRQFTPKKKIEFVGHE</sequence>
<feature type="binding site" evidence="8">
    <location>
        <position position="80"/>
    </location>
    <ligand>
        <name>Zn(2+)</name>
        <dbReference type="ChEBI" id="CHEBI:29105"/>
        <note>catalytic</note>
    </ligand>
</feature>
<dbReference type="FunFam" id="3.40.140.10:FF:000021">
    <property type="entry name" value="Deoxycytidylate deaminase"/>
    <property type="match status" value="1"/>
</dbReference>
<dbReference type="GO" id="GO:0006220">
    <property type="term" value="P:pyrimidine nucleotide metabolic process"/>
    <property type="evidence" value="ECO:0007669"/>
    <property type="project" value="InterPro"/>
</dbReference>
<evidence type="ECO:0000256" key="3">
    <source>
        <dbReference type="ARBA" id="ARBA00022723"/>
    </source>
</evidence>
<keyword evidence="6 8" id="KW-0862">Zinc</keyword>
<feature type="active site" description="Proton donor" evidence="7">
    <location>
        <position position="82"/>
    </location>
</feature>
<evidence type="ECO:0000313" key="10">
    <source>
        <dbReference type="EMBL" id="OGF41714.1"/>
    </source>
</evidence>
<evidence type="ECO:0000256" key="2">
    <source>
        <dbReference type="ARBA" id="ARBA00006576"/>
    </source>
</evidence>
<dbReference type="GO" id="GO:0008270">
    <property type="term" value="F:zinc ion binding"/>
    <property type="evidence" value="ECO:0007669"/>
    <property type="project" value="InterPro"/>
</dbReference>
<dbReference type="PIRSF" id="PIRSF006019">
    <property type="entry name" value="dCMP_deaminase"/>
    <property type="match status" value="1"/>
</dbReference>
<dbReference type="Proteomes" id="UP000177579">
    <property type="component" value="Unassembled WGS sequence"/>
</dbReference>
<dbReference type="InterPro" id="IPR002125">
    <property type="entry name" value="CMP_dCMP_dom"/>
</dbReference>
<dbReference type="GO" id="GO:0004132">
    <property type="term" value="F:dCMP deaminase activity"/>
    <property type="evidence" value="ECO:0007669"/>
    <property type="project" value="InterPro"/>
</dbReference>
<evidence type="ECO:0000313" key="11">
    <source>
        <dbReference type="Proteomes" id="UP000177579"/>
    </source>
</evidence>
<comment type="caution">
    <text evidence="10">The sequence shown here is derived from an EMBL/GenBank/DDBJ whole genome shotgun (WGS) entry which is preliminary data.</text>
</comment>
<dbReference type="Gene3D" id="3.40.140.10">
    <property type="entry name" value="Cytidine Deaminase, domain 2"/>
    <property type="match status" value="1"/>
</dbReference>
<dbReference type="PROSITE" id="PS51747">
    <property type="entry name" value="CYT_DCMP_DEAMINASES_2"/>
    <property type="match status" value="1"/>
</dbReference>
<feature type="binding site" evidence="8">
    <location>
        <position position="108"/>
    </location>
    <ligand>
        <name>Zn(2+)</name>
        <dbReference type="ChEBI" id="CHEBI:29105"/>
        <note>catalytic</note>
    </ligand>
</feature>
<dbReference type="PANTHER" id="PTHR11086">
    <property type="entry name" value="DEOXYCYTIDYLATE DEAMINASE-RELATED"/>
    <property type="match status" value="1"/>
</dbReference>
<feature type="domain" description="CMP/dCMP-type deaminase" evidence="9">
    <location>
        <begin position="11"/>
        <end position="147"/>
    </location>
</feature>
<dbReference type="InterPro" id="IPR016192">
    <property type="entry name" value="APOBEC/CMP_deaminase_Zn-bd"/>
</dbReference>
<keyword evidence="3 8" id="KW-0479">Metal-binding</keyword>
<protein>
    <submittedName>
        <fullName evidence="10">Cytidine deaminase</fullName>
    </submittedName>
</protein>
<name>A0A1F5TSG3_9BACT</name>
<dbReference type="InterPro" id="IPR035105">
    <property type="entry name" value="Deoxycytidylate_deaminase_dom"/>
</dbReference>
<dbReference type="AlphaFoldDB" id="A0A1F5TSG3"/>
<dbReference type="GO" id="GO:0005737">
    <property type="term" value="C:cytoplasm"/>
    <property type="evidence" value="ECO:0007669"/>
    <property type="project" value="TreeGrafter"/>
</dbReference>
<evidence type="ECO:0000256" key="6">
    <source>
        <dbReference type="ARBA" id="ARBA00022833"/>
    </source>
</evidence>
<evidence type="ECO:0000256" key="5">
    <source>
        <dbReference type="ARBA" id="ARBA00022801"/>
    </source>
</evidence>
<feature type="binding site" evidence="8">
    <location>
        <position position="105"/>
    </location>
    <ligand>
        <name>Zn(2+)</name>
        <dbReference type="ChEBI" id="CHEBI:29105"/>
        <note>catalytic</note>
    </ligand>
</feature>
<evidence type="ECO:0000256" key="7">
    <source>
        <dbReference type="PIRSR" id="PIRSR006019-1"/>
    </source>
</evidence>
<dbReference type="GO" id="GO:0009165">
    <property type="term" value="P:nucleotide biosynthetic process"/>
    <property type="evidence" value="ECO:0007669"/>
    <property type="project" value="UniProtKB-KW"/>
</dbReference>
<comment type="similarity">
    <text evidence="2">Belongs to the cytidine and deoxycytidylate deaminase family.</text>
</comment>